<feature type="signal peptide" evidence="2">
    <location>
        <begin position="1"/>
        <end position="20"/>
    </location>
</feature>
<feature type="region of interest" description="Disordered" evidence="1">
    <location>
        <begin position="70"/>
        <end position="108"/>
    </location>
</feature>
<accession>A0ABY5XEU1</accession>
<feature type="compositionally biased region" description="Basic and acidic residues" evidence="1">
    <location>
        <begin position="96"/>
        <end position="108"/>
    </location>
</feature>
<evidence type="ECO:0000256" key="1">
    <source>
        <dbReference type="SAM" id="MobiDB-lite"/>
    </source>
</evidence>
<dbReference type="RefSeq" id="WP_012666919.1">
    <property type="nucleotide sequence ID" value="NZ_CP023567.1"/>
</dbReference>
<feature type="chain" id="PRO_5045858116" evidence="2">
    <location>
        <begin position="21"/>
        <end position="123"/>
    </location>
</feature>
<keyword evidence="4" id="KW-1185">Reference proteome</keyword>
<organism evidence="3 4">
    <name type="scientific">Erwinia pyrifoliae</name>
    <dbReference type="NCBI Taxonomy" id="79967"/>
    <lineage>
        <taxon>Bacteria</taxon>
        <taxon>Pseudomonadati</taxon>
        <taxon>Pseudomonadota</taxon>
        <taxon>Gammaproteobacteria</taxon>
        <taxon>Enterobacterales</taxon>
        <taxon>Erwiniaceae</taxon>
        <taxon>Erwinia</taxon>
    </lineage>
</organism>
<proteinExistence type="predicted"/>
<evidence type="ECO:0000256" key="2">
    <source>
        <dbReference type="SAM" id="SignalP"/>
    </source>
</evidence>
<dbReference type="GeneID" id="92238256"/>
<dbReference type="Pfam" id="PF06476">
    <property type="entry name" value="DUF1090"/>
    <property type="match status" value="1"/>
</dbReference>
<keyword evidence="2" id="KW-0732">Signal</keyword>
<gene>
    <name evidence="3" type="ORF">NYP84_15360</name>
</gene>
<dbReference type="Proteomes" id="UP001058553">
    <property type="component" value="Chromosome"/>
</dbReference>
<name>A0ABY5XEU1_ERWPY</name>
<sequence length="123" mass="14334">MKLYIIFSISLLTVGTFAHAGALCQQKEQAVQHEIDLAEKHDNKHRITGLQQALSEIRANCRDNDLKKTQREKIRHHEQKVTERKHELQQEIAKAGSREKIDKREKKLSEAQRELKKVLDAPY</sequence>
<protein>
    <submittedName>
        <fullName evidence="3">DUF1090 domain-containing protein</fullName>
    </submittedName>
</protein>
<evidence type="ECO:0000313" key="3">
    <source>
        <dbReference type="EMBL" id="UWS35453.1"/>
    </source>
</evidence>
<dbReference type="InterPro" id="IPR009468">
    <property type="entry name" value="DUF1090"/>
</dbReference>
<evidence type="ECO:0000313" key="4">
    <source>
        <dbReference type="Proteomes" id="UP001058553"/>
    </source>
</evidence>
<dbReference type="EMBL" id="CP103445">
    <property type="protein sequence ID" value="UWS35453.1"/>
    <property type="molecule type" value="Genomic_DNA"/>
</dbReference>
<feature type="compositionally biased region" description="Basic and acidic residues" evidence="1">
    <location>
        <begin position="79"/>
        <end position="89"/>
    </location>
</feature>
<reference evidence="3" key="1">
    <citation type="submission" date="2022-07" db="EMBL/GenBank/DDBJ databases">
        <title>Genetic diversity of Erwinia pyrifoliae.</title>
        <authorList>
            <person name="Park D.S."/>
            <person name="Ham H."/>
        </authorList>
    </citation>
    <scope>NUCLEOTIDE SEQUENCE</scope>
    <source>
        <strain evidence="3">CP201486</strain>
    </source>
</reference>